<dbReference type="EMBL" id="JBHSAQ010000002">
    <property type="protein sequence ID" value="MFC3958197.1"/>
    <property type="molecule type" value="Genomic_DNA"/>
</dbReference>
<dbReference type="PANTHER" id="PTHR46470:SF2">
    <property type="entry name" value="GLYCERALDEHYDE 3-PHOSPHATE PHOSPHATASE"/>
    <property type="match status" value="1"/>
</dbReference>
<keyword evidence="4 6" id="KW-0378">Hydrolase</keyword>
<dbReference type="GeneID" id="73903584"/>
<dbReference type="GO" id="GO:0016787">
    <property type="term" value="F:hydrolase activity"/>
    <property type="evidence" value="ECO:0007669"/>
    <property type="project" value="UniProtKB-KW"/>
</dbReference>
<organism evidence="6 7">
    <name type="scientific">Halovivax cerinus</name>
    <dbReference type="NCBI Taxonomy" id="1487865"/>
    <lineage>
        <taxon>Archaea</taxon>
        <taxon>Methanobacteriati</taxon>
        <taxon>Methanobacteriota</taxon>
        <taxon>Stenosarchaea group</taxon>
        <taxon>Halobacteria</taxon>
        <taxon>Halobacteriales</taxon>
        <taxon>Natrialbaceae</taxon>
        <taxon>Halovivax</taxon>
    </lineage>
</organism>
<dbReference type="RefSeq" id="WP_256530876.1">
    <property type="nucleotide sequence ID" value="NZ_CP101824.1"/>
</dbReference>
<keyword evidence="7" id="KW-1185">Reference proteome</keyword>
<comment type="cofactor">
    <cofactor evidence="1">
        <name>Mg(2+)</name>
        <dbReference type="ChEBI" id="CHEBI:18420"/>
    </cofactor>
</comment>
<comment type="similarity">
    <text evidence="2">Belongs to the HAD-like hydrolase superfamily.</text>
</comment>
<evidence type="ECO:0000256" key="5">
    <source>
        <dbReference type="ARBA" id="ARBA00022842"/>
    </source>
</evidence>
<dbReference type="InterPro" id="IPR023214">
    <property type="entry name" value="HAD_sf"/>
</dbReference>
<dbReference type="Pfam" id="PF13419">
    <property type="entry name" value="HAD_2"/>
    <property type="match status" value="1"/>
</dbReference>
<name>A0ABD5NMT4_9EURY</name>
<evidence type="ECO:0000256" key="2">
    <source>
        <dbReference type="ARBA" id="ARBA00007958"/>
    </source>
</evidence>
<dbReference type="SFLD" id="SFLDG01129">
    <property type="entry name" value="C1.5:_HAD__Beta-PGM__Phosphata"/>
    <property type="match status" value="1"/>
</dbReference>
<dbReference type="InterPro" id="IPR036412">
    <property type="entry name" value="HAD-like_sf"/>
</dbReference>
<dbReference type="InterPro" id="IPR051400">
    <property type="entry name" value="HAD-like_hydrolase"/>
</dbReference>
<dbReference type="GO" id="GO:0046872">
    <property type="term" value="F:metal ion binding"/>
    <property type="evidence" value="ECO:0007669"/>
    <property type="project" value="UniProtKB-KW"/>
</dbReference>
<evidence type="ECO:0000256" key="3">
    <source>
        <dbReference type="ARBA" id="ARBA00022723"/>
    </source>
</evidence>
<dbReference type="Proteomes" id="UP001595846">
    <property type="component" value="Unassembled WGS sequence"/>
</dbReference>
<dbReference type="Gene3D" id="3.40.50.1000">
    <property type="entry name" value="HAD superfamily/HAD-like"/>
    <property type="match status" value="1"/>
</dbReference>
<evidence type="ECO:0000313" key="6">
    <source>
        <dbReference type="EMBL" id="MFC3958197.1"/>
    </source>
</evidence>
<accession>A0ABD5NMT4</accession>
<dbReference type="GO" id="GO:0044281">
    <property type="term" value="P:small molecule metabolic process"/>
    <property type="evidence" value="ECO:0007669"/>
    <property type="project" value="UniProtKB-ARBA"/>
</dbReference>
<dbReference type="InterPro" id="IPR006439">
    <property type="entry name" value="HAD-SF_hydro_IA"/>
</dbReference>
<keyword evidence="5" id="KW-0460">Magnesium</keyword>
<dbReference type="PANTHER" id="PTHR46470">
    <property type="entry name" value="N-ACYLNEURAMINATE-9-PHOSPHATASE"/>
    <property type="match status" value="1"/>
</dbReference>
<sequence length="220" mass="23589">MLRAVIFDLDETLAVPDRDRATLLAEASEAAGAPTLERGEYVEAHRRHLTGETREPIFDELLADYDSDADPARVARAYRESVTGSLSILPGVERMLDDLGTRYRLGVLTNGPVRAQREKLDALDIESAVDAVRVTGELEAGKPDERAFEAILDALDVDANEAAYVGDDVETDVRGAADAGLAAVQVLPPDAEPDPRADATVDQNRLATDLPDVVAALTNA</sequence>
<dbReference type="Gene3D" id="1.20.120.710">
    <property type="entry name" value="Haloacid dehalogenase hydrolase-like domain"/>
    <property type="match status" value="1"/>
</dbReference>
<evidence type="ECO:0000256" key="4">
    <source>
        <dbReference type="ARBA" id="ARBA00022801"/>
    </source>
</evidence>
<proteinExistence type="inferred from homology"/>
<dbReference type="NCBIfam" id="TIGR01549">
    <property type="entry name" value="HAD-SF-IA-v1"/>
    <property type="match status" value="1"/>
</dbReference>
<gene>
    <name evidence="6" type="ORF">ACFOUR_07410</name>
</gene>
<evidence type="ECO:0000256" key="1">
    <source>
        <dbReference type="ARBA" id="ARBA00001946"/>
    </source>
</evidence>
<dbReference type="NCBIfam" id="TIGR01509">
    <property type="entry name" value="HAD-SF-IA-v3"/>
    <property type="match status" value="1"/>
</dbReference>
<dbReference type="EC" id="3.1.3.-" evidence="6"/>
<dbReference type="SFLD" id="SFLDS00003">
    <property type="entry name" value="Haloacid_Dehalogenase"/>
    <property type="match status" value="1"/>
</dbReference>
<reference evidence="6 7" key="1">
    <citation type="journal article" date="2019" name="Int. J. Syst. Evol. Microbiol.">
        <title>The Global Catalogue of Microorganisms (GCM) 10K type strain sequencing project: providing services to taxonomists for standard genome sequencing and annotation.</title>
        <authorList>
            <consortium name="The Broad Institute Genomics Platform"/>
            <consortium name="The Broad Institute Genome Sequencing Center for Infectious Disease"/>
            <person name="Wu L."/>
            <person name="Ma J."/>
        </authorList>
    </citation>
    <scope>NUCLEOTIDE SEQUENCE [LARGE SCALE GENOMIC DNA]</scope>
    <source>
        <strain evidence="6 7">IBRC-M 10256</strain>
    </source>
</reference>
<dbReference type="InterPro" id="IPR041492">
    <property type="entry name" value="HAD_2"/>
</dbReference>
<protein>
    <submittedName>
        <fullName evidence="6">HAD family hydrolase</fullName>
        <ecNumber evidence="6">3.1.3.-</ecNumber>
    </submittedName>
</protein>
<evidence type="ECO:0000313" key="7">
    <source>
        <dbReference type="Proteomes" id="UP001595846"/>
    </source>
</evidence>
<dbReference type="SUPFAM" id="SSF56784">
    <property type="entry name" value="HAD-like"/>
    <property type="match status" value="1"/>
</dbReference>
<comment type="caution">
    <text evidence="6">The sequence shown here is derived from an EMBL/GenBank/DDBJ whole genome shotgun (WGS) entry which is preliminary data.</text>
</comment>
<dbReference type="AlphaFoldDB" id="A0ABD5NMT4"/>
<keyword evidence="3" id="KW-0479">Metal-binding</keyword>